<dbReference type="PANTHER" id="PTHR48098">
    <property type="entry name" value="ENTEROCHELIN ESTERASE-RELATED"/>
    <property type="match status" value="1"/>
</dbReference>
<dbReference type="AlphaFoldDB" id="A0AAC8Q5C6"/>
<dbReference type="PROSITE" id="PS51257">
    <property type="entry name" value="PROKAR_LIPOPROTEIN"/>
    <property type="match status" value="1"/>
</dbReference>
<keyword evidence="1" id="KW-0732">Signal</keyword>
<reference evidence="2 4" key="1">
    <citation type="submission" date="2015-05" db="EMBL/GenBank/DDBJ databases">
        <title>Genome assembly of Archangium gephyra DSM 2261.</title>
        <authorList>
            <person name="Sharma G."/>
            <person name="Subramanian S."/>
        </authorList>
    </citation>
    <scope>NUCLEOTIDE SEQUENCE [LARGE SCALE GENOMIC DNA]</scope>
    <source>
        <strain evidence="2 4">DSM 2261</strain>
    </source>
</reference>
<dbReference type="RefSeq" id="WP_053066404.1">
    <property type="nucleotide sequence ID" value="NZ_CP011509.1"/>
</dbReference>
<proteinExistence type="predicted"/>
<dbReference type="Proteomes" id="UP000035579">
    <property type="component" value="Chromosome"/>
</dbReference>
<dbReference type="SUPFAM" id="SSF53474">
    <property type="entry name" value="alpha/beta-Hydrolases"/>
    <property type="match status" value="1"/>
</dbReference>
<dbReference type="EMBL" id="CP011509">
    <property type="protein sequence ID" value="AKJ01414.1"/>
    <property type="molecule type" value="Genomic_DNA"/>
</dbReference>
<evidence type="ECO:0000256" key="1">
    <source>
        <dbReference type="SAM" id="SignalP"/>
    </source>
</evidence>
<sequence length="271" mass="29700">MIRSFLQWSGGRTFGLLALLALASCGGPKTAHEVFHSTLLGRDYSLDIYVPPGAGEALPLVLVLDGGAYFHSVASDFDEKLRAGEVHAAVLVGIDYAQENLRGTDFTPTAIREFPAGGGLERYAGFIQDELLPSLEARLPITRSPSQRTLLGHSLGGLATSYLLFRRPGLFGNLGLLSPSLWYDDGLPLGWEEEYASAHDELPVNVWSSVGAWEHIDILAPYNLFEQRLASRHYRGLRWGTKRYGGLSHVSSAYVSMTDALVFFLGQEDSR</sequence>
<gene>
    <name evidence="2" type="ORF">AA314_03040</name>
    <name evidence="3" type="ORF">ATI61_103121</name>
</gene>
<dbReference type="InterPro" id="IPR000801">
    <property type="entry name" value="Esterase-like"/>
</dbReference>
<reference evidence="3 5" key="2">
    <citation type="submission" date="2018-08" db="EMBL/GenBank/DDBJ databases">
        <title>Genomic Encyclopedia of Archaeal and Bacterial Type Strains, Phase II (KMG-II): from individual species to whole genera.</title>
        <authorList>
            <person name="Goeker M."/>
        </authorList>
    </citation>
    <scope>NUCLEOTIDE SEQUENCE [LARGE SCALE GENOMIC DNA]</scope>
    <source>
        <strain evidence="3 5">DSM 2261</strain>
    </source>
</reference>
<keyword evidence="5" id="KW-1185">Reference proteome</keyword>
<dbReference type="KEGG" id="age:AA314_03040"/>
<dbReference type="PANTHER" id="PTHR48098:SF6">
    <property type="entry name" value="FERRI-BACILLIBACTIN ESTERASE BESA"/>
    <property type="match status" value="1"/>
</dbReference>
<evidence type="ECO:0000313" key="5">
    <source>
        <dbReference type="Proteomes" id="UP000256345"/>
    </source>
</evidence>
<evidence type="ECO:0000313" key="3">
    <source>
        <dbReference type="EMBL" id="REG34228.1"/>
    </source>
</evidence>
<dbReference type="EMBL" id="QUMU01000003">
    <property type="protein sequence ID" value="REG34228.1"/>
    <property type="molecule type" value="Genomic_DNA"/>
</dbReference>
<evidence type="ECO:0000313" key="4">
    <source>
        <dbReference type="Proteomes" id="UP000035579"/>
    </source>
</evidence>
<dbReference type="Pfam" id="PF00756">
    <property type="entry name" value="Esterase"/>
    <property type="match status" value="1"/>
</dbReference>
<dbReference type="InterPro" id="IPR050583">
    <property type="entry name" value="Mycobacterial_A85_antigen"/>
</dbReference>
<dbReference type="InterPro" id="IPR029058">
    <property type="entry name" value="AB_hydrolase_fold"/>
</dbReference>
<organism evidence="2 4">
    <name type="scientific">Archangium gephyra</name>
    <dbReference type="NCBI Taxonomy" id="48"/>
    <lineage>
        <taxon>Bacteria</taxon>
        <taxon>Pseudomonadati</taxon>
        <taxon>Myxococcota</taxon>
        <taxon>Myxococcia</taxon>
        <taxon>Myxococcales</taxon>
        <taxon>Cystobacterineae</taxon>
        <taxon>Archangiaceae</taxon>
        <taxon>Archangium</taxon>
    </lineage>
</organism>
<evidence type="ECO:0000313" key="2">
    <source>
        <dbReference type="EMBL" id="AKJ01414.1"/>
    </source>
</evidence>
<feature type="chain" id="PRO_5042128707" evidence="1">
    <location>
        <begin position="24"/>
        <end position="271"/>
    </location>
</feature>
<protein>
    <submittedName>
        <fullName evidence="2">IroE protein</fullName>
    </submittedName>
</protein>
<accession>A0AAC8Q5C6</accession>
<feature type="signal peptide" evidence="1">
    <location>
        <begin position="1"/>
        <end position="23"/>
    </location>
</feature>
<dbReference type="Gene3D" id="3.40.50.1820">
    <property type="entry name" value="alpha/beta hydrolase"/>
    <property type="match status" value="1"/>
</dbReference>
<name>A0AAC8Q5C6_9BACT</name>
<dbReference type="Proteomes" id="UP000256345">
    <property type="component" value="Unassembled WGS sequence"/>
</dbReference>